<gene>
    <name evidence="5" type="ORF">var101</name>
</gene>
<evidence type="ECO:0000256" key="2">
    <source>
        <dbReference type="ARBA" id="ARBA00023125"/>
    </source>
</evidence>
<keyword evidence="1" id="KW-0805">Transcription regulation</keyword>
<keyword evidence="2" id="KW-0238">DNA-binding</keyword>
<evidence type="ECO:0000259" key="4">
    <source>
        <dbReference type="Pfam" id="PF00717"/>
    </source>
</evidence>
<evidence type="ECO:0000313" key="5">
    <source>
        <dbReference type="EMBL" id="AER23978.1"/>
    </source>
</evidence>
<dbReference type="SUPFAM" id="SSF51306">
    <property type="entry name" value="LexA/Signal peptidase"/>
    <property type="match status" value="1"/>
</dbReference>
<dbReference type="Pfam" id="PF00717">
    <property type="entry name" value="Peptidase_S24"/>
    <property type="match status" value="1"/>
</dbReference>
<dbReference type="InterPro" id="IPR015927">
    <property type="entry name" value="Peptidase_S24_S26A/B/C"/>
</dbReference>
<evidence type="ECO:0000256" key="1">
    <source>
        <dbReference type="ARBA" id="ARBA00023015"/>
    </source>
</evidence>
<dbReference type="PANTHER" id="PTHR40661:SF1">
    <property type="entry name" value="HTH CRO_C1-TYPE DOMAIN-CONTAINING PROTEIN"/>
    <property type="match status" value="1"/>
</dbReference>
<evidence type="ECO:0000256" key="3">
    <source>
        <dbReference type="ARBA" id="ARBA00023163"/>
    </source>
</evidence>
<keyword evidence="3" id="KW-0804">Transcription</keyword>
<dbReference type="InterPro" id="IPR039418">
    <property type="entry name" value="LexA-like"/>
</dbReference>
<dbReference type="AlphaFoldDB" id="I3PCS1"/>
<dbReference type="InterPro" id="IPR036286">
    <property type="entry name" value="LexA/Signal_pep-like_sf"/>
</dbReference>
<organism evidence="5">
    <name type="scientific">Variovorax sp. HH01</name>
    <dbReference type="NCBI Taxonomy" id="1084736"/>
    <lineage>
        <taxon>Bacteria</taxon>
        <taxon>Pseudomonadati</taxon>
        <taxon>Pseudomonadota</taxon>
        <taxon>Betaproteobacteria</taxon>
        <taxon>Burkholderiales</taxon>
        <taxon>Comamonadaceae</taxon>
        <taxon>Variovorax</taxon>
    </lineage>
</organism>
<sequence>MDLDELQEWRKGRLQALAAKFGGNAELGRRLGYKDGAFVGQMIRGQRPITEKTIKTIDEMPEARGWFNAPGNVEGMDVEEMDKHPDLEPVRVVKLKLKAGMSGFAVDPDPTEAAPIFFRSDWLRRRGFKSYNLVAIRVSGQSMETTLFQDDVVVANIADTEPKDGEVFAVNYEGEPVVKRLIREGGSWWLSSDNPDQRRYPRKECTGDSCIIVGRIIHRQSERI</sequence>
<dbReference type="EMBL" id="JN646852">
    <property type="protein sequence ID" value="AER23978.1"/>
    <property type="molecule type" value="Genomic_DNA"/>
</dbReference>
<dbReference type="PANTHER" id="PTHR40661">
    <property type="match status" value="1"/>
</dbReference>
<protein>
    <submittedName>
        <fullName evidence="5">Putative phage repressor</fullName>
    </submittedName>
</protein>
<feature type="domain" description="Peptidase S24/S26A/S26B/S26C" evidence="4">
    <location>
        <begin position="96"/>
        <end position="217"/>
    </location>
</feature>
<dbReference type="CDD" id="cd06529">
    <property type="entry name" value="S24_LexA-like"/>
    <property type="match status" value="1"/>
</dbReference>
<dbReference type="Gene3D" id="2.10.109.10">
    <property type="entry name" value="Umud Fragment, subunit A"/>
    <property type="match status" value="1"/>
</dbReference>
<reference evidence="5" key="1">
    <citation type="submission" date="2011-09" db="EMBL/GenBank/DDBJ databases">
        <title>A novel amdA gene encoded by the newly isolated Variovorax sp. HH01 strain defines a novel class of cofactor-less aryl malonic acid decarboxylase.</title>
        <authorList>
            <person name="Horn S."/>
            <person name="Maimanakos J."/>
            <person name="Streit W.R."/>
        </authorList>
    </citation>
    <scope>NUCLEOTIDE SEQUENCE</scope>
    <source>
        <strain evidence="5">HH01</strain>
    </source>
</reference>
<dbReference type="GO" id="GO:0003677">
    <property type="term" value="F:DNA binding"/>
    <property type="evidence" value="ECO:0007669"/>
    <property type="project" value="UniProtKB-KW"/>
</dbReference>
<proteinExistence type="predicted"/>
<accession>I3PCS1</accession>
<name>I3PCS1_9BURK</name>